<dbReference type="NCBIfam" id="NF035930">
    <property type="entry name" value="lectin_2"/>
    <property type="match status" value="1"/>
</dbReference>
<dbReference type="PROSITE" id="PS51257">
    <property type="entry name" value="PROKAR_LIPOPROTEIN"/>
    <property type="match status" value="1"/>
</dbReference>
<dbReference type="SUPFAM" id="SSF50370">
    <property type="entry name" value="Ricin B-like lectins"/>
    <property type="match status" value="1"/>
</dbReference>
<feature type="domain" description="Ricin B lectin" evidence="1">
    <location>
        <begin position="56"/>
        <end position="178"/>
    </location>
</feature>
<name>A0A1S1X928_9NEIS</name>
<dbReference type="PROSITE" id="PS50231">
    <property type="entry name" value="RICIN_B_LECTIN"/>
    <property type="match status" value="1"/>
</dbReference>
<dbReference type="Proteomes" id="UP000239469">
    <property type="component" value="Unassembled WGS sequence"/>
</dbReference>
<sequence>MKTSVIIILGAALASGGCSNITAKDVLIGTAVVGTVAAAGYYANKQSKKQREQEQQPRMLVAAGGRCLDLAGGANANAPLQLWDCHGRENQRFRLDNGQLKSGNLCLDVAGADPRRGARVIAYTCHNGRNQQWEWANGQLRSKLNKRCLDAEGGNTRNGTRLLLWDCHGGANQQFIWRA</sequence>
<dbReference type="Gene3D" id="2.80.10.50">
    <property type="match status" value="2"/>
</dbReference>
<organism evidence="2 3">
    <name type="scientific">Chromobacterium amazonense</name>
    <dbReference type="NCBI Taxonomy" id="1382803"/>
    <lineage>
        <taxon>Bacteria</taxon>
        <taxon>Pseudomonadati</taxon>
        <taxon>Pseudomonadota</taxon>
        <taxon>Betaproteobacteria</taxon>
        <taxon>Neisseriales</taxon>
        <taxon>Chromobacteriaceae</taxon>
        <taxon>Chromobacterium</taxon>
    </lineage>
</organism>
<dbReference type="EMBL" id="MTBD01000007">
    <property type="protein sequence ID" value="PRP71944.1"/>
    <property type="molecule type" value="Genomic_DNA"/>
</dbReference>
<proteinExistence type="predicted"/>
<evidence type="ECO:0000313" key="3">
    <source>
        <dbReference type="Proteomes" id="UP000239469"/>
    </source>
</evidence>
<gene>
    <name evidence="2" type="ORF">BUE93_04735</name>
</gene>
<dbReference type="Pfam" id="PF00652">
    <property type="entry name" value="Ricin_B_lectin"/>
    <property type="match status" value="1"/>
</dbReference>
<dbReference type="SMART" id="SM00458">
    <property type="entry name" value="RICIN"/>
    <property type="match status" value="1"/>
</dbReference>
<dbReference type="OrthoDB" id="6014523at2"/>
<accession>A0A1S1X928</accession>
<dbReference type="InterPro" id="IPR000772">
    <property type="entry name" value="Ricin_B_lectin"/>
</dbReference>
<evidence type="ECO:0000259" key="1">
    <source>
        <dbReference type="SMART" id="SM00458"/>
    </source>
</evidence>
<reference evidence="2 3" key="1">
    <citation type="submission" date="2017-01" db="EMBL/GenBank/DDBJ databases">
        <title>New insights into the genetic diversity of Chromobacterium isolated from tropical freshwater lake.</title>
        <authorList>
            <person name="Santos A.B."/>
            <person name="Nascimento A.M."/>
            <person name="Da Silva P.C."/>
        </authorList>
    </citation>
    <scope>NUCLEOTIDE SEQUENCE [LARGE SCALE GENOMIC DNA]</scope>
    <source>
        <strain evidence="2 3">56AF</strain>
    </source>
</reference>
<comment type="caution">
    <text evidence="2">The sequence shown here is derived from an EMBL/GenBank/DDBJ whole genome shotgun (WGS) entry which is preliminary data.</text>
</comment>
<dbReference type="CDD" id="cd23418">
    <property type="entry name" value="beta-trefoil_Ricin_XLN-like"/>
    <property type="match status" value="1"/>
</dbReference>
<evidence type="ECO:0000313" key="2">
    <source>
        <dbReference type="EMBL" id="PRP71944.1"/>
    </source>
</evidence>
<protein>
    <recommendedName>
        <fullName evidence="1">Ricin B lectin domain-containing protein</fullName>
    </recommendedName>
</protein>
<dbReference type="AlphaFoldDB" id="A0A1S1X928"/>
<dbReference type="InterPro" id="IPR035992">
    <property type="entry name" value="Ricin_B-like_lectins"/>
</dbReference>